<sequence>MHIVLEDDKAVDVEFEFVLSMIEGKVLSYMLDDSSTTCCLICCAAPSEMMDASILASGFIGQEEPLVYSISPIHCWLTFFELLLQLSYRMDFKEWQVPEVQRTTFNERMKTVQQRLYEAFGVRVAEADAGSSSSTNTMGYISRRVLADPALASTTLNIDQDLIERFRNILIAINSRHPLHPAKVQQYCSDTYRKYLELYSWSRVPAAVQKVLAHAGQLIVRSPLRLGYVGKKSGEIEHNYFTSDRELCARTTSKQDALKDPFVEALICSDPKISSISLSNRIKRKKRAAYPDVVASFFIFDESYCETDDDDDSNSGDDDEDDLDSLDEFWTELDWLNEDIAHVKG</sequence>
<dbReference type="AlphaFoldDB" id="A0A0E3W275"/>
<name>A0A0E3W275_ANOGA</name>
<evidence type="ECO:0000313" key="1">
    <source>
        <dbReference type="EMBL" id="CFW94325.1"/>
    </source>
</evidence>
<dbReference type="EMBL" id="HACL01000031">
    <property type="protein sequence ID" value="CFW94325.1"/>
    <property type="molecule type" value="Transcribed_RNA"/>
</dbReference>
<reference evidence="1" key="1">
    <citation type="submission" date="2015-03" db="EMBL/GenBank/DDBJ databases">
        <title>Long non-coding RNA discovery across the genus Anopheles reveals conserved secondary structures within and beyond the Gambiae complex.</title>
        <authorList>
            <person name="Jenkins A."/>
            <person name="Waterhouse R."/>
            <person name="Muskavitch M."/>
        </authorList>
    </citation>
    <scope>NUCLEOTIDE SEQUENCE</scope>
    <source>
        <tissue evidence="1">Whole body</tissue>
    </source>
</reference>
<proteinExistence type="predicted"/>
<protein>
    <submittedName>
        <fullName evidence="1">Uncharacterized protein</fullName>
    </submittedName>
</protein>
<organism evidence="1">
    <name type="scientific">Anopheles gambiae</name>
    <name type="common">African malaria mosquito</name>
    <dbReference type="NCBI Taxonomy" id="7165"/>
    <lineage>
        <taxon>Eukaryota</taxon>
        <taxon>Metazoa</taxon>
        <taxon>Ecdysozoa</taxon>
        <taxon>Arthropoda</taxon>
        <taxon>Hexapoda</taxon>
        <taxon>Insecta</taxon>
        <taxon>Pterygota</taxon>
        <taxon>Neoptera</taxon>
        <taxon>Endopterygota</taxon>
        <taxon>Diptera</taxon>
        <taxon>Nematocera</taxon>
        <taxon>Culicoidea</taxon>
        <taxon>Culicidae</taxon>
        <taxon>Anophelinae</taxon>
        <taxon>Anopheles</taxon>
    </lineage>
</organism>
<accession>A0A0E3W275</accession>